<evidence type="ECO:0008006" key="3">
    <source>
        <dbReference type="Google" id="ProtNLM"/>
    </source>
</evidence>
<dbReference type="EMBL" id="WTXG01000001">
    <property type="protein sequence ID" value="KAI0308340.1"/>
    <property type="molecule type" value="Genomic_DNA"/>
</dbReference>
<reference evidence="1" key="1">
    <citation type="journal article" date="2022" name="New Phytol.">
        <title>Evolutionary transition to the ectomycorrhizal habit in the genomes of a hyperdiverse lineage of mushroom-forming fungi.</title>
        <authorList>
            <person name="Looney B."/>
            <person name="Miyauchi S."/>
            <person name="Morin E."/>
            <person name="Drula E."/>
            <person name="Courty P.E."/>
            <person name="Kohler A."/>
            <person name="Kuo A."/>
            <person name="LaButti K."/>
            <person name="Pangilinan J."/>
            <person name="Lipzen A."/>
            <person name="Riley R."/>
            <person name="Andreopoulos W."/>
            <person name="He G."/>
            <person name="Johnson J."/>
            <person name="Nolan M."/>
            <person name="Tritt A."/>
            <person name="Barry K.W."/>
            <person name="Grigoriev I.V."/>
            <person name="Nagy L.G."/>
            <person name="Hibbett D."/>
            <person name="Henrissat B."/>
            <person name="Matheny P.B."/>
            <person name="Labbe J."/>
            <person name="Martin F.M."/>
        </authorList>
    </citation>
    <scope>NUCLEOTIDE SEQUENCE</scope>
    <source>
        <strain evidence="1">BPL690</strain>
    </source>
</reference>
<dbReference type="AlphaFoldDB" id="A0AAD4QUC7"/>
<keyword evidence="2" id="KW-1185">Reference proteome</keyword>
<name>A0AAD4QUC7_9AGAM</name>
<dbReference type="Proteomes" id="UP001203297">
    <property type="component" value="Unassembled WGS sequence"/>
</dbReference>
<organism evidence="1 2">
    <name type="scientific">Multifurca ochricompacta</name>
    <dbReference type="NCBI Taxonomy" id="376703"/>
    <lineage>
        <taxon>Eukaryota</taxon>
        <taxon>Fungi</taxon>
        <taxon>Dikarya</taxon>
        <taxon>Basidiomycota</taxon>
        <taxon>Agaricomycotina</taxon>
        <taxon>Agaricomycetes</taxon>
        <taxon>Russulales</taxon>
        <taxon>Russulaceae</taxon>
        <taxon>Multifurca</taxon>
    </lineage>
</organism>
<sequence>MQAHASPLLRIPVEILERIGLEVALLHPLGPPVDLIALLCTCNYVHHTLSFHRSKDLYAKIFRAMFDVDAPRRRFGRSVLHSRFLASQLKTYCITLQRIRRGDIFALDVEDVLRTAFIILTENDGKNRAQLEWANTYDFVSKFVRHRLWQDTVNGWPRDTPLHSLALWVMWSMTDGNILAHETQDDRNDLITLVLPYVVMAFKVCLFYLSFRDFLMPYKEWDHSDLVSLRTAHGEYPIFPARGESIVQVNHFGRVIRFCTPPITAAAKLIYFSRRETIPLGIPPMLPVDRPAALAQGITWGQTQADIIEVNSHAGAQFVPASHWDWKSTLTPEQRLIEEDGTWRRDLLAPSAAWDNDWERFTTCWDPWANVELKGTVYTFGSMDGLWQGRLLIPDQTGYLALVSDPNYPEHFGETSPFMSTWPFFMRLKEHHCISPQEPVPPGGSDDDPLDDGIRNAWFPTVDLVQHGRHTVLTYRREDEIHRTEHETYEEGQPNSHNEDACLTCQSRRERGEQPTSSIEDGAPLRHSDYENEFAEAGLGRPSFSDDEEDTYDTTCIGIRDIIFTGETDLNHGMAWGRFTFLGRVRPWDGLIAFVRLPTDPNQRGRSRWVFRGYLHYGKVLVGSWRGMTMDVASIPWEGPFVASKRA</sequence>
<proteinExistence type="predicted"/>
<gene>
    <name evidence="1" type="ORF">B0F90DRAFT_1807544</name>
</gene>
<evidence type="ECO:0000313" key="2">
    <source>
        <dbReference type="Proteomes" id="UP001203297"/>
    </source>
</evidence>
<comment type="caution">
    <text evidence="1">The sequence shown here is derived from an EMBL/GenBank/DDBJ whole genome shotgun (WGS) entry which is preliminary data.</text>
</comment>
<accession>A0AAD4QUC7</accession>
<protein>
    <recommendedName>
        <fullName evidence="3">F-box domain-containing protein</fullName>
    </recommendedName>
</protein>
<evidence type="ECO:0000313" key="1">
    <source>
        <dbReference type="EMBL" id="KAI0308340.1"/>
    </source>
</evidence>